<keyword evidence="4" id="KW-0378">Hydrolase</keyword>
<evidence type="ECO:0000256" key="2">
    <source>
        <dbReference type="ARBA" id="ARBA00005336"/>
    </source>
</evidence>
<dbReference type="EMBL" id="AP007255">
    <property type="protein sequence ID" value="BAE50646.1"/>
    <property type="molecule type" value="Genomic_DNA"/>
</dbReference>
<dbReference type="SUPFAM" id="SSF51445">
    <property type="entry name" value="(Trans)glycosidases"/>
    <property type="match status" value="1"/>
</dbReference>
<dbReference type="InterPro" id="IPR001764">
    <property type="entry name" value="Glyco_hydro_3_N"/>
</dbReference>
<dbReference type="RefSeq" id="WP_011384247.1">
    <property type="nucleotide sequence ID" value="NC_007626.1"/>
</dbReference>
<feature type="domain" description="Glycoside hydrolase family 3 N-terminal" evidence="6">
    <location>
        <begin position="105"/>
        <end position="395"/>
    </location>
</feature>
<dbReference type="GO" id="GO:0005975">
    <property type="term" value="P:carbohydrate metabolic process"/>
    <property type="evidence" value="ECO:0007669"/>
    <property type="project" value="InterPro"/>
</dbReference>
<dbReference type="STRING" id="342108.amb1842"/>
<dbReference type="OrthoDB" id="9786661at2"/>
<dbReference type="EC" id="3.2.1.52" evidence="3"/>
<organism evidence="7 8">
    <name type="scientific">Paramagnetospirillum magneticum (strain ATCC 700264 / AMB-1)</name>
    <name type="common">Magnetospirillum magneticum</name>
    <dbReference type="NCBI Taxonomy" id="342108"/>
    <lineage>
        <taxon>Bacteria</taxon>
        <taxon>Pseudomonadati</taxon>
        <taxon>Pseudomonadota</taxon>
        <taxon>Alphaproteobacteria</taxon>
        <taxon>Rhodospirillales</taxon>
        <taxon>Magnetospirillaceae</taxon>
        <taxon>Paramagnetospirillum</taxon>
    </lineage>
</organism>
<dbReference type="KEGG" id="mag:amb1842"/>
<dbReference type="GO" id="GO:0004563">
    <property type="term" value="F:beta-N-acetylhexosaminidase activity"/>
    <property type="evidence" value="ECO:0007669"/>
    <property type="project" value="UniProtKB-EC"/>
</dbReference>
<sequence>MRERISIGMLWAGGILLPVLGFNLHNPYLTLVRGWALPLLVIVELAALAWIARRGRDRHLALLWCAALAATLAGEGKFQWDKRWVLAQSGAQAHDLGRHFVVGYRRYEDVEALAAKGLIGGIFVTRHNLAGRTADEFRREIAALQAVRRNNGLPPLLVATDQEGGIVSHLSPPLPPMPSLAELASLPLDQRVEAARLYGERQGLELARLGVTVNFAPVADIRREGPRNRLDFHSLIARRAISHDPEIVGQIATAYSTGLLRAGIVPTVKHFPGLGRVREDTHHFQASLAASEDDLEATDWRPFRQVLSDTPALLMVGHVRLAAIDPDRPASHSRAVIHGIIRKKWGFTGRVITDDLTMPPVYHGGLCIAVTEALDAGVDLLLISFDGQQIYRALACAMKAR</sequence>
<dbReference type="PANTHER" id="PTHR30480:SF13">
    <property type="entry name" value="BETA-HEXOSAMINIDASE"/>
    <property type="match status" value="1"/>
</dbReference>
<dbReference type="InterPro" id="IPR050226">
    <property type="entry name" value="NagZ_Beta-hexosaminidase"/>
</dbReference>
<dbReference type="GO" id="GO:0009254">
    <property type="term" value="P:peptidoglycan turnover"/>
    <property type="evidence" value="ECO:0007669"/>
    <property type="project" value="TreeGrafter"/>
</dbReference>
<evidence type="ECO:0000256" key="4">
    <source>
        <dbReference type="ARBA" id="ARBA00022801"/>
    </source>
</evidence>
<dbReference type="Pfam" id="PF00933">
    <property type="entry name" value="Glyco_hydro_3"/>
    <property type="match status" value="1"/>
</dbReference>
<protein>
    <recommendedName>
        <fullName evidence="3">beta-N-acetylhexosaminidase</fullName>
        <ecNumber evidence="3">3.2.1.52</ecNumber>
    </recommendedName>
</protein>
<evidence type="ECO:0000313" key="7">
    <source>
        <dbReference type="EMBL" id="BAE50646.1"/>
    </source>
</evidence>
<dbReference type="Proteomes" id="UP000007058">
    <property type="component" value="Chromosome"/>
</dbReference>
<dbReference type="Gene3D" id="3.20.20.300">
    <property type="entry name" value="Glycoside hydrolase, family 3, N-terminal domain"/>
    <property type="match status" value="1"/>
</dbReference>
<accession>Q2W679</accession>
<gene>
    <name evidence="7" type="ordered locus">amb1842</name>
</gene>
<reference evidence="7 8" key="1">
    <citation type="journal article" date="2005" name="DNA Res.">
        <title>Complete genome sequence of the facultative anaerobic magnetotactic bacterium Magnetospirillum sp. strain AMB-1.</title>
        <authorList>
            <person name="Matsunaga T."/>
            <person name="Okamura Y."/>
            <person name="Fukuda Y."/>
            <person name="Wahyudi A.T."/>
            <person name="Murase Y."/>
            <person name="Takeyama H."/>
        </authorList>
    </citation>
    <scope>NUCLEOTIDE SEQUENCE [LARGE SCALE GENOMIC DNA]</scope>
    <source>
        <strain evidence="8">ATCC 700264 / AMB-1</strain>
    </source>
</reference>
<evidence type="ECO:0000259" key="6">
    <source>
        <dbReference type="Pfam" id="PF00933"/>
    </source>
</evidence>
<dbReference type="InterPro" id="IPR036962">
    <property type="entry name" value="Glyco_hydro_3_N_sf"/>
</dbReference>
<dbReference type="AlphaFoldDB" id="Q2W679"/>
<dbReference type="InterPro" id="IPR017853">
    <property type="entry name" value="GH"/>
</dbReference>
<keyword evidence="5 7" id="KW-0326">Glycosidase</keyword>
<name>Q2W679_PARM1</name>
<keyword evidence="8" id="KW-1185">Reference proteome</keyword>
<evidence type="ECO:0000256" key="1">
    <source>
        <dbReference type="ARBA" id="ARBA00001231"/>
    </source>
</evidence>
<comment type="similarity">
    <text evidence="2">Belongs to the glycosyl hydrolase 3 family.</text>
</comment>
<proteinExistence type="inferred from homology"/>
<dbReference type="HOGENOM" id="CLU_008392_1_0_5"/>
<evidence type="ECO:0000313" key="8">
    <source>
        <dbReference type="Proteomes" id="UP000007058"/>
    </source>
</evidence>
<dbReference type="PANTHER" id="PTHR30480">
    <property type="entry name" value="BETA-HEXOSAMINIDASE-RELATED"/>
    <property type="match status" value="1"/>
</dbReference>
<comment type="catalytic activity">
    <reaction evidence="1">
        <text>Hydrolysis of terminal non-reducing N-acetyl-D-hexosamine residues in N-acetyl-beta-D-hexosaminides.</text>
        <dbReference type="EC" id="3.2.1.52"/>
    </reaction>
</comment>
<evidence type="ECO:0000256" key="5">
    <source>
        <dbReference type="ARBA" id="ARBA00023295"/>
    </source>
</evidence>
<dbReference type="CAZy" id="GH3">
    <property type="family name" value="Glycoside Hydrolase Family 3"/>
</dbReference>
<evidence type="ECO:0000256" key="3">
    <source>
        <dbReference type="ARBA" id="ARBA00012663"/>
    </source>
</evidence>